<keyword evidence="2" id="KW-1185">Reference proteome</keyword>
<evidence type="ECO:0000313" key="2">
    <source>
        <dbReference type="Proteomes" id="UP000627446"/>
    </source>
</evidence>
<accession>A0A923KSM9</accession>
<gene>
    <name evidence="1" type="ORF">H8K36_04785</name>
</gene>
<protein>
    <submittedName>
        <fullName evidence="1">Uncharacterized protein</fullName>
    </submittedName>
</protein>
<dbReference type="AlphaFoldDB" id="A0A923KSM9"/>
<evidence type="ECO:0000313" key="1">
    <source>
        <dbReference type="EMBL" id="MBC3880679.1"/>
    </source>
</evidence>
<dbReference type="RefSeq" id="WP_186914835.1">
    <property type="nucleotide sequence ID" value="NZ_JACOFZ010000001.1"/>
</dbReference>
<dbReference type="Proteomes" id="UP000627446">
    <property type="component" value="Unassembled WGS sequence"/>
</dbReference>
<sequence>MSQIQPHFTIYREDFVDEKFPPHGDVKQSLMGQIIVDEAYGPFNRELLEQYEQKAAPLYMQAKAAGKFVTLSLFSGSMMMGQETIAQFVSLAVNYVSHQIAPEAVAFVADDTVDGRDFMFPIIKAKVFDPVGVPIRLFTNRAEAERWLKEKILAD</sequence>
<reference evidence="1" key="1">
    <citation type="submission" date="2020-08" db="EMBL/GenBank/DDBJ databases">
        <title>Novel species isolated from subtropical streams in China.</title>
        <authorList>
            <person name="Lu H."/>
        </authorList>
    </citation>
    <scope>NUCLEOTIDE SEQUENCE</scope>
    <source>
        <strain evidence="1">LX22W</strain>
    </source>
</reference>
<comment type="caution">
    <text evidence="1">The sequence shown here is derived from an EMBL/GenBank/DDBJ whole genome shotgun (WGS) entry which is preliminary data.</text>
</comment>
<name>A0A923KSM9_9BURK</name>
<dbReference type="EMBL" id="JACOFZ010000001">
    <property type="protein sequence ID" value="MBC3880679.1"/>
    <property type="molecule type" value="Genomic_DNA"/>
</dbReference>
<proteinExistence type="predicted"/>
<organism evidence="1 2">
    <name type="scientific">Undibacterium nitidum</name>
    <dbReference type="NCBI Taxonomy" id="2762298"/>
    <lineage>
        <taxon>Bacteria</taxon>
        <taxon>Pseudomonadati</taxon>
        <taxon>Pseudomonadota</taxon>
        <taxon>Betaproteobacteria</taxon>
        <taxon>Burkholderiales</taxon>
        <taxon>Oxalobacteraceae</taxon>
        <taxon>Undibacterium</taxon>
    </lineage>
</organism>